<dbReference type="Gene3D" id="3.40.1550.10">
    <property type="entry name" value="CheC-like"/>
    <property type="match status" value="1"/>
</dbReference>
<organism evidence="4 5">
    <name type="scientific">Veronia pacifica</name>
    <dbReference type="NCBI Taxonomy" id="1080227"/>
    <lineage>
        <taxon>Bacteria</taxon>
        <taxon>Pseudomonadati</taxon>
        <taxon>Pseudomonadota</taxon>
        <taxon>Gammaproteobacteria</taxon>
        <taxon>Vibrionales</taxon>
        <taxon>Vibrionaceae</taxon>
        <taxon>Veronia</taxon>
    </lineage>
</organism>
<proteinExistence type="predicted"/>
<dbReference type="SUPFAM" id="SSF103039">
    <property type="entry name" value="CheC-like"/>
    <property type="match status" value="1"/>
</dbReference>
<dbReference type="Gene3D" id="3.40.50.2300">
    <property type="match status" value="1"/>
</dbReference>
<dbReference type="InterPro" id="IPR028976">
    <property type="entry name" value="CheC-like_sf"/>
</dbReference>
<keyword evidence="1" id="KW-0145">Chemotaxis</keyword>
<dbReference type="EMBL" id="LYBM01000025">
    <property type="protein sequence ID" value="ODA32225.1"/>
    <property type="molecule type" value="Genomic_DNA"/>
</dbReference>
<evidence type="ECO:0000256" key="1">
    <source>
        <dbReference type="ARBA" id="ARBA00022500"/>
    </source>
</evidence>
<evidence type="ECO:0000256" key="2">
    <source>
        <dbReference type="PROSITE-ProRule" id="PRU00169"/>
    </source>
</evidence>
<dbReference type="Pfam" id="PF00072">
    <property type="entry name" value="Response_reg"/>
    <property type="match status" value="1"/>
</dbReference>
<dbReference type="PROSITE" id="PS50110">
    <property type="entry name" value="RESPONSE_REGULATORY"/>
    <property type="match status" value="1"/>
</dbReference>
<dbReference type="AlphaFoldDB" id="A0A1C3EG70"/>
<dbReference type="SUPFAM" id="SSF52172">
    <property type="entry name" value="CheY-like"/>
    <property type="match status" value="1"/>
</dbReference>
<dbReference type="Proteomes" id="UP000094936">
    <property type="component" value="Unassembled WGS sequence"/>
</dbReference>
<gene>
    <name evidence="4" type="ORF">A8L45_13600</name>
</gene>
<dbReference type="InterPro" id="IPR001789">
    <property type="entry name" value="Sig_transdc_resp-reg_receiver"/>
</dbReference>
<name>A0A1C3EG70_9GAMM</name>
<keyword evidence="2" id="KW-0597">Phosphoprotein</keyword>
<dbReference type="InterPro" id="IPR011006">
    <property type="entry name" value="CheY-like_superfamily"/>
</dbReference>
<feature type="domain" description="Response regulatory" evidence="3">
    <location>
        <begin position="4"/>
        <end position="119"/>
    </location>
</feature>
<comment type="caution">
    <text evidence="4">The sequence shown here is derived from an EMBL/GenBank/DDBJ whole genome shotgun (WGS) entry which is preliminary data.</text>
</comment>
<accession>A0A1C3EG70</accession>
<sequence>MALQVLVADSSTLSSRQLNKTISQIETAEVCHVKNVEALTSAVMEKTFDLIFLDTLFDADGIESVLTLLQKYEVTTPLTLMSVDPQSEADGGSLVRGTVGTLAKPIDTGAMRLHLAALVLTNEAKQAAWLDREADALLQSVESLSTYETAAEALRDEINITNMDTLDVRVGVLRSSELAMITELVSEETVILVQDFGGELIAGEVLLVMDEINESDCLELLGVAGIENNTQQELFRELANRLNAAFLGAFGKQMGLKFVLAPPTLLHEHLLLTSSEKDNDMPAPKLVFEFTFTLDSSSSQGVILLVLQDDSISVLDNKLAYLLDDEEI</sequence>
<dbReference type="GO" id="GO:0006935">
    <property type="term" value="P:chemotaxis"/>
    <property type="evidence" value="ECO:0007669"/>
    <property type="project" value="UniProtKB-KW"/>
</dbReference>
<evidence type="ECO:0000259" key="3">
    <source>
        <dbReference type="PROSITE" id="PS50110"/>
    </source>
</evidence>
<feature type="modified residue" description="4-aspartylphosphate" evidence="2">
    <location>
        <position position="54"/>
    </location>
</feature>
<keyword evidence="5" id="KW-1185">Reference proteome</keyword>
<dbReference type="RefSeq" id="WP_068903175.1">
    <property type="nucleotide sequence ID" value="NZ_JBHUIF010000016.1"/>
</dbReference>
<dbReference type="GO" id="GO:0000160">
    <property type="term" value="P:phosphorelay signal transduction system"/>
    <property type="evidence" value="ECO:0007669"/>
    <property type="project" value="InterPro"/>
</dbReference>
<evidence type="ECO:0000313" key="4">
    <source>
        <dbReference type="EMBL" id="ODA32225.1"/>
    </source>
</evidence>
<evidence type="ECO:0000313" key="5">
    <source>
        <dbReference type="Proteomes" id="UP000094936"/>
    </source>
</evidence>
<protein>
    <recommendedName>
        <fullName evidence="3">Response regulatory domain-containing protein</fullName>
    </recommendedName>
</protein>
<dbReference type="STRING" id="1080227.A8L45_13600"/>
<reference evidence="4 5" key="1">
    <citation type="submission" date="2016-05" db="EMBL/GenBank/DDBJ databases">
        <title>Genomic Taxonomy of the Vibrionaceae.</title>
        <authorList>
            <person name="Gomez-Gil B."/>
            <person name="Enciso-Ibarra J."/>
        </authorList>
    </citation>
    <scope>NUCLEOTIDE SEQUENCE [LARGE SCALE GENOMIC DNA]</scope>
    <source>
        <strain evidence="4 5">CAIM 1920</strain>
    </source>
</reference>